<evidence type="ECO:0000256" key="2">
    <source>
        <dbReference type="ARBA" id="ARBA00004474"/>
    </source>
</evidence>
<evidence type="ECO:0000256" key="3">
    <source>
        <dbReference type="ARBA" id="ARBA00009361"/>
    </source>
</evidence>
<dbReference type="PaxDb" id="4081-Solyc01g017120.1.1"/>
<keyword evidence="6" id="KW-0067">ATP-binding</keyword>
<keyword evidence="5" id="KW-0547">Nucleotide-binding</keyword>
<keyword evidence="4" id="KW-0934">Plastid</keyword>
<organism evidence="8">
    <name type="scientific">Solanum lycopersicum</name>
    <name type="common">Tomato</name>
    <name type="synonym">Lycopersicon esculentum</name>
    <dbReference type="NCBI Taxonomy" id="4081"/>
    <lineage>
        <taxon>Eukaryota</taxon>
        <taxon>Viridiplantae</taxon>
        <taxon>Streptophyta</taxon>
        <taxon>Embryophyta</taxon>
        <taxon>Tracheophyta</taxon>
        <taxon>Spermatophyta</taxon>
        <taxon>Magnoliopsida</taxon>
        <taxon>eudicotyledons</taxon>
        <taxon>Gunneridae</taxon>
        <taxon>Pentapetalae</taxon>
        <taxon>asterids</taxon>
        <taxon>lamiids</taxon>
        <taxon>Solanales</taxon>
        <taxon>Solanaceae</taxon>
        <taxon>Solanoideae</taxon>
        <taxon>Solaneae</taxon>
        <taxon>Solanum</taxon>
        <taxon>Solanum subgen. Lycopersicon</taxon>
    </lineage>
</organism>
<dbReference type="InterPro" id="IPR056777">
    <property type="entry name" value="Ycf2_N"/>
</dbReference>
<dbReference type="PANTHER" id="PTHR33078">
    <property type="entry name" value="PROTEIN YCF2-RELATED"/>
    <property type="match status" value="1"/>
</dbReference>
<evidence type="ECO:0000256" key="1">
    <source>
        <dbReference type="ARBA" id="ARBA00002329"/>
    </source>
</evidence>
<sequence>MNLFLVALKQLGDSLDEIWGSSSGGNKLGSTYGVNSIRYKKNDWNINLIKIIDLIKNPINRITFSRNTRHLSDTSKVIYSMIRKRKNVNGDGLMRK</sequence>
<dbReference type="GO" id="GO:0009536">
    <property type="term" value="C:plastid"/>
    <property type="evidence" value="ECO:0007669"/>
    <property type="project" value="UniProtKB-SubCell"/>
</dbReference>
<evidence type="ECO:0000313" key="9">
    <source>
        <dbReference type="Proteomes" id="UP000004994"/>
    </source>
</evidence>
<evidence type="ECO:0000256" key="5">
    <source>
        <dbReference type="ARBA" id="ARBA00022741"/>
    </source>
</evidence>
<dbReference type="Gramene" id="Solyc01g017120.1.1">
    <property type="protein sequence ID" value="Solyc01g017120.1.1.1"/>
    <property type="gene ID" value="Solyc01g017120.1"/>
</dbReference>
<comment type="subcellular location">
    <subcellularLocation>
        <location evidence="2">Plastid</location>
    </subcellularLocation>
</comment>
<protein>
    <recommendedName>
        <fullName evidence="7">Ycf2 N-terminal domain-containing protein</fullName>
    </recommendedName>
</protein>
<dbReference type="Pfam" id="PF05695">
    <property type="entry name" value="Ycf2"/>
    <property type="match status" value="1"/>
</dbReference>
<evidence type="ECO:0000259" key="7">
    <source>
        <dbReference type="Pfam" id="PF05695"/>
    </source>
</evidence>
<evidence type="ECO:0000256" key="6">
    <source>
        <dbReference type="ARBA" id="ARBA00022840"/>
    </source>
</evidence>
<evidence type="ECO:0000313" key="8">
    <source>
        <dbReference type="EnsemblPlants" id="Solyc01g017120.1.1.1"/>
    </source>
</evidence>
<dbReference type="Proteomes" id="UP000004994">
    <property type="component" value="Chromosome 1"/>
</dbReference>
<dbReference type="PANTHER" id="PTHR33078:SF100">
    <property type="entry name" value="PROTEIN YCF2"/>
    <property type="match status" value="1"/>
</dbReference>
<proteinExistence type="inferred from homology"/>
<comment type="similarity">
    <text evidence="3">Belongs to the Ycf2 family.</text>
</comment>
<reference evidence="8" key="2">
    <citation type="submission" date="2019-01" db="UniProtKB">
        <authorList>
            <consortium name="EnsemblPlants"/>
        </authorList>
    </citation>
    <scope>IDENTIFICATION</scope>
    <source>
        <strain evidence="8">cv. Heinz 1706</strain>
    </source>
</reference>
<dbReference type="InParanoid" id="A0A3Q7EBN7"/>
<dbReference type="GO" id="GO:0005524">
    <property type="term" value="F:ATP binding"/>
    <property type="evidence" value="ECO:0007669"/>
    <property type="project" value="UniProtKB-KW"/>
</dbReference>
<comment type="function">
    <text evidence="1">Probable ATPase of unknown function. Its presence in a non-photosynthetic plant (Epifagus virginiana) and experiments in tobacco indicate that it has an essential function which is probably not related to photosynthesis.</text>
</comment>
<dbReference type="EnsemblPlants" id="Solyc01g017120.1.1">
    <property type="protein sequence ID" value="Solyc01g017120.1.1.1"/>
    <property type="gene ID" value="Solyc01g017120.1"/>
</dbReference>
<dbReference type="AlphaFoldDB" id="A0A3Q7EBN7"/>
<accession>A0A3Q7EBN7</accession>
<evidence type="ECO:0000256" key="4">
    <source>
        <dbReference type="ARBA" id="ARBA00022640"/>
    </source>
</evidence>
<name>A0A3Q7EBN7_SOLLC</name>
<reference evidence="8" key="1">
    <citation type="journal article" date="2012" name="Nature">
        <title>The tomato genome sequence provides insights into fleshy fruit evolution.</title>
        <authorList>
            <consortium name="Tomato Genome Consortium"/>
        </authorList>
    </citation>
    <scope>NUCLEOTIDE SEQUENCE [LARGE SCALE GENOMIC DNA]</scope>
    <source>
        <strain evidence="8">cv. Heinz 1706</strain>
    </source>
</reference>
<keyword evidence="9" id="KW-1185">Reference proteome</keyword>
<feature type="domain" description="Ycf2 N-terminal" evidence="7">
    <location>
        <begin position="2"/>
        <end position="75"/>
    </location>
</feature>